<protein>
    <submittedName>
        <fullName evidence="1">Uncharacterized protein</fullName>
    </submittedName>
</protein>
<comment type="caution">
    <text evidence="1">The sequence shown here is derived from an EMBL/GenBank/DDBJ whole genome shotgun (WGS) entry which is preliminary data.</text>
</comment>
<proteinExistence type="predicted"/>
<accession>A0A942Y873</accession>
<organism evidence="1">
    <name type="scientific">Neobacillus citreus</name>
    <dbReference type="NCBI Taxonomy" id="2833578"/>
    <lineage>
        <taxon>Bacteria</taxon>
        <taxon>Bacillati</taxon>
        <taxon>Bacillota</taxon>
        <taxon>Bacilli</taxon>
        <taxon>Bacillales</taxon>
        <taxon>Bacillaceae</taxon>
        <taxon>Neobacillus</taxon>
    </lineage>
</organism>
<name>A0A942Y873_9BACI</name>
<evidence type="ECO:0000313" key="1">
    <source>
        <dbReference type="EMBL" id="MBS4182062.1"/>
    </source>
</evidence>
<sequence length="59" mass="6138">MTVQQQISRPVPTNWPAPTGNDALDAVLGGLERAAARLPHALALPVIVAHAGLSALAYR</sequence>
<reference evidence="1" key="1">
    <citation type="submission" date="2021-05" db="EMBL/GenBank/DDBJ databases">
        <title>Novel Bacillus species.</title>
        <authorList>
            <person name="Liu G."/>
        </authorList>
    </citation>
    <scope>NUCLEOTIDE SEQUENCE</scope>
    <source>
        <strain evidence="1">FJAT-50051</strain>
    </source>
</reference>
<dbReference type="EMBL" id="JAGYPE010000002">
    <property type="protein sequence ID" value="MBS4182062.1"/>
    <property type="molecule type" value="Genomic_DNA"/>
</dbReference>
<dbReference type="AlphaFoldDB" id="A0A942Y873"/>
<gene>
    <name evidence="1" type="ORF">KHB02_11765</name>
</gene>